<organism evidence="1 2">
    <name type="scientific">Datura stramonium</name>
    <name type="common">Jimsonweed</name>
    <name type="synonym">Common thornapple</name>
    <dbReference type="NCBI Taxonomy" id="4076"/>
    <lineage>
        <taxon>Eukaryota</taxon>
        <taxon>Viridiplantae</taxon>
        <taxon>Streptophyta</taxon>
        <taxon>Embryophyta</taxon>
        <taxon>Tracheophyta</taxon>
        <taxon>Spermatophyta</taxon>
        <taxon>Magnoliopsida</taxon>
        <taxon>eudicotyledons</taxon>
        <taxon>Gunneridae</taxon>
        <taxon>Pentapetalae</taxon>
        <taxon>asterids</taxon>
        <taxon>lamiids</taxon>
        <taxon>Solanales</taxon>
        <taxon>Solanaceae</taxon>
        <taxon>Solanoideae</taxon>
        <taxon>Datureae</taxon>
        <taxon>Datura</taxon>
    </lineage>
</organism>
<feature type="non-terminal residue" evidence="1">
    <location>
        <position position="61"/>
    </location>
</feature>
<accession>A0ABS8SIX9</accession>
<keyword evidence="2" id="KW-1185">Reference proteome</keyword>
<evidence type="ECO:0000313" key="2">
    <source>
        <dbReference type="Proteomes" id="UP000823775"/>
    </source>
</evidence>
<dbReference type="Proteomes" id="UP000823775">
    <property type="component" value="Unassembled WGS sequence"/>
</dbReference>
<name>A0ABS8SIX9_DATST</name>
<protein>
    <submittedName>
        <fullName evidence="1">Uncharacterized protein</fullName>
    </submittedName>
</protein>
<evidence type="ECO:0000313" key="1">
    <source>
        <dbReference type="EMBL" id="MCD7458861.1"/>
    </source>
</evidence>
<sequence>MAGVNGARYGGSDGFLVRGKEGEWRLEGFFALVRLCLAKAVMWWRGDADRSASGGWIERYG</sequence>
<comment type="caution">
    <text evidence="1">The sequence shown here is derived from an EMBL/GenBank/DDBJ whole genome shotgun (WGS) entry which is preliminary data.</text>
</comment>
<dbReference type="EMBL" id="JACEIK010000547">
    <property type="protein sequence ID" value="MCD7458861.1"/>
    <property type="molecule type" value="Genomic_DNA"/>
</dbReference>
<gene>
    <name evidence="1" type="ORF">HAX54_039420</name>
</gene>
<proteinExistence type="predicted"/>
<reference evidence="1 2" key="1">
    <citation type="journal article" date="2021" name="BMC Genomics">
        <title>Datura genome reveals duplications of psychoactive alkaloid biosynthetic genes and high mutation rate following tissue culture.</title>
        <authorList>
            <person name="Rajewski A."/>
            <person name="Carter-House D."/>
            <person name="Stajich J."/>
            <person name="Litt A."/>
        </authorList>
    </citation>
    <scope>NUCLEOTIDE SEQUENCE [LARGE SCALE GENOMIC DNA]</scope>
    <source>
        <strain evidence="1">AR-01</strain>
    </source>
</reference>